<reference evidence="1 2" key="1">
    <citation type="submission" date="2019-06" db="EMBL/GenBank/DDBJ databases">
        <authorList>
            <person name="Meng X."/>
        </authorList>
    </citation>
    <scope>NUCLEOTIDE SEQUENCE [LARGE SCALE GENOMIC DNA]</scope>
    <source>
        <strain evidence="1 2">M625</strain>
    </source>
</reference>
<dbReference type="OrthoDB" id="8856529at2"/>
<dbReference type="InterPro" id="IPR015315">
    <property type="entry name" value="DUF1963"/>
</dbReference>
<dbReference type="PANTHER" id="PTHR36436:SF6">
    <property type="entry name" value="SLL5081 PROTEIN"/>
    <property type="match status" value="1"/>
</dbReference>
<gene>
    <name evidence="1" type="ORF">FHK87_17600</name>
</gene>
<comment type="caution">
    <text evidence="1">The sequence shown here is derived from an EMBL/GenBank/DDBJ whole genome shotgun (WGS) entry which is preliminary data.</text>
</comment>
<dbReference type="InterPro" id="IPR035948">
    <property type="entry name" value="YwqG-like_sf"/>
</dbReference>
<protein>
    <submittedName>
        <fullName evidence="1">DUF1963 domain-containing protein</fullName>
    </submittedName>
</protein>
<sequence>MISKVEHLKILENKFHTITWENINSVKKSYFDFIKSGTVPAIKIKDEISKKVTLGMSKKGGTPHLGSNMKWPEFENKPMVFLAQLNLSEIAPYQIEDHLPKSGILYFFAYFEDPINKFGAEFNFIQSKKKYKILFYDGDSDQLKITPFPKTMIPDYHFEESAMVFESFFEIPNNIYEYAEWEELSDNDHDNIIEFHYSILKSLDTSQILGIPRPLQDNVACDWAYAYINQDELELDDEYEEEPEIDEQELLATEFVNILSMPIFNKIGDAQGYFGIRKDDLANKKFEECIFVMQGT</sequence>
<organism evidence="1 2">
    <name type="scientific">Aquimarina algicola</name>
    <dbReference type="NCBI Taxonomy" id="2589995"/>
    <lineage>
        <taxon>Bacteria</taxon>
        <taxon>Pseudomonadati</taxon>
        <taxon>Bacteroidota</taxon>
        <taxon>Flavobacteriia</taxon>
        <taxon>Flavobacteriales</taxon>
        <taxon>Flavobacteriaceae</taxon>
        <taxon>Aquimarina</taxon>
    </lineage>
</organism>
<proteinExistence type="predicted"/>
<keyword evidence="2" id="KW-1185">Reference proteome</keyword>
<dbReference type="Gene3D" id="2.30.320.10">
    <property type="entry name" value="YwqG-like"/>
    <property type="match status" value="1"/>
</dbReference>
<dbReference type="PANTHER" id="PTHR36436">
    <property type="entry name" value="SLL5081 PROTEIN"/>
    <property type="match status" value="1"/>
</dbReference>
<accession>A0A504JB27</accession>
<dbReference type="Proteomes" id="UP000315540">
    <property type="component" value="Unassembled WGS sequence"/>
</dbReference>
<dbReference type="EMBL" id="VFWZ01000005">
    <property type="protein sequence ID" value="TPN84743.1"/>
    <property type="molecule type" value="Genomic_DNA"/>
</dbReference>
<evidence type="ECO:0000313" key="2">
    <source>
        <dbReference type="Proteomes" id="UP000315540"/>
    </source>
</evidence>
<dbReference type="AlphaFoldDB" id="A0A504JB27"/>
<name>A0A504JB27_9FLAO</name>
<dbReference type="SUPFAM" id="SSF103032">
    <property type="entry name" value="Hypothetical protein YwqG"/>
    <property type="match status" value="1"/>
</dbReference>
<evidence type="ECO:0000313" key="1">
    <source>
        <dbReference type="EMBL" id="TPN84743.1"/>
    </source>
</evidence>
<dbReference type="RefSeq" id="WP_140595077.1">
    <property type="nucleotide sequence ID" value="NZ_VFWZ01000005.1"/>
</dbReference>
<dbReference type="Pfam" id="PF09234">
    <property type="entry name" value="DUF1963"/>
    <property type="match status" value="1"/>
</dbReference>